<comment type="similarity">
    <text evidence="1">Belongs to the HerA family.</text>
</comment>
<dbReference type="GO" id="GO:0043139">
    <property type="term" value="F:5'-3' DNA helicase activity"/>
    <property type="evidence" value="ECO:0007669"/>
    <property type="project" value="UniProtKB-EC"/>
</dbReference>
<dbReference type="OrthoDB" id="107033at2157"/>
<evidence type="ECO:0000313" key="7">
    <source>
        <dbReference type="Proteomes" id="UP000245829"/>
    </source>
</evidence>
<dbReference type="AlphaFoldDB" id="A0A2S2KRN1"/>
<proteinExistence type="inferred from homology"/>
<accession>A0A2S2KRN1</accession>
<dbReference type="InterPro" id="IPR002789">
    <property type="entry name" value="HerA_central"/>
</dbReference>
<protein>
    <recommendedName>
        <fullName evidence="5">Helicase HerA central domain-containing protein</fullName>
    </recommendedName>
</protein>
<evidence type="ECO:0000313" key="6">
    <source>
        <dbReference type="EMBL" id="GBH34108.1"/>
    </source>
</evidence>
<feature type="domain" description="Helicase HerA central" evidence="5">
    <location>
        <begin position="145"/>
        <end position="373"/>
    </location>
</feature>
<evidence type="ECO:0000256" key="1">
    <source>
        <dbReference type="ARBA" id="ARBA00007816"/>
    </source>
</evidence>
<evidence type="ECO:0000256" key="3">
    <source>
        <dbReference type="ARBA" id="ARBA00048954"/>
    </source>
</evidence>
<dbReference type="Gene3D" id="3.40.50.300">
    <property type="entry name" value="P-loop containing nucleotide triphosphate hydrolases"/>
    <property type="match status" value="2"/>
</dbReference>
<dbReference type="EMBL" id="BGKI01000004">
    <property type="protein sequence ID" value="GBH34108.1"/>
    <property type="molecule type" value="Genomic_DNA"/>
</dbReference>
<name>A0A2S2KRN1_9ARCH</name>
<gene>
    <name evidence="6" type="ORF">NZNM25_08990</name>
</gene>
<dbReference type="SUPFAM" id="SSF52540">
    <property type="entry name" value="P-loop containing nucleoside triphosphate hydrolases"/>
    <property type="match status" value="1"/>
</dbReference>
<dbReference type="GO" id="GO:0043138">
    <property type="term" value="F:3'-5' DNA helicase activity"/>
    <property type="evidence" value="ECO:0007669"/>
    <property type="project" value="UniProtKB-EC"/>
</dbReference>
<dbReference type="InterPro" id="IPR008571">
    <property type="entry name" value="HerA-like"/>
</dbReference>
<comment type="catalytic activity">
    <reaction evidence="4">
        <text>ATP + H2O = ADP + phosphate + H(+)</text>
        <dbReference type="Rhea" id="RHEA:13065"/>
        <dbReference type="ChEBI" id="CHEBI:15377"/>
        <dbReference type="ChEBI" id="CHEBI:15378"/>
        <dbReference type="ChEBI" id="CHEBI:30616"/>
        <dbReference type="ChEBI" id="CHEBI:43474"/>
        <dbReference type="ChEBI" id="CHEBI:456216"/>
        <dbReference type="EC" id="5.6.2.4"/>
    </reaction>
</comment>
<keyword evidence="7" id="KW-1185">Reference proteome</keyword>
<dbReference type="RefSeq" id="WP_109876737.1">
    <property type="nucleotide sequence ID" value="NZ_AP026695.1"/>
</dbReference>
<comment type="caution">
    <text evidence="6">The sequence shown here is derived from an EMBL/GenBank/DDBJ whole genome shotgun (WGS) entry which is preliminary data.</text>
</comment>
<sequence length="527" mass="58792">MDEISIVGQVVGGSFGDIVIRQKSGTNLEIGDLMVSEENGSFLILQVFALEYGSQIQDKMQQMMSGVNLEQGIVDANFYEPEFVNYVLARIKPLARVYKENNDVKIPKSLPSFFNKLRLISKDDLKFLQKEKDSIFVGYIRSGSKIIKEAEVWLPAEDVFSHHVLIPATTGRGKSNLVKTILWHVLDTNKVGALVLDAHDEYFGRNGVGLKDHPRAKENMVYYTPSNPPVGANILTINLQSIRPEHFEGIVDFSDPQFQAIRTAHRQHRANWIRELMITNVASIENSGDTRRQGEFAVGTMMVVQRKLRLILSLEVDEEQVIVSRHEVFDSTTKGLNTVDDIVRDIEQGKVVVLDTSRLGDEAELLVGNIIASKLLQKYKDAKASGELDRKPVATIVIEEAPRVIGVDVLTSRNDNIYSTIAKEGRKFKVGLTAITQLSSVIPKTILANMNTKIILGNEMRQEREAIIASASQDLSEDDKNIASLDKGEAIITSIFVPFAMPIKVPLFEDIVKNRKSTVNTGKTKVF</sequence>
<dbReference type="PANTHER" id="PTHR42957:SF1">
    <property type="entry name" value="HELICASE MJ1565-RELATED"/>
    <property type="match status" value="1"/>
</dbReference>
<dbReference type="GeneID" id="76208770"/>
<dbReference type="Proteomes" id="UP000245829">
    <property type="component" value="Unassembled WGS sequence"/>
</dbReference>
<comment type="catalytic activity">
    <reaction evidence="2">
        <text>Couples ATP hydrolysis with the unwinding of duplex DNA by translocating in the 3'-5' direction.</text>
        <dbReference type="EC" id="5.6.2.4"/>
    </reaction>
</comment>
<evidence type="ECO:0000259" key="5">
    <source>
        <dbReference type="Pfam" id="PF01935"/>
    </source>
</evidence>
<dbReference type="Pfam" id="PF01935">
    <property type="entry name" value="DUF87"/>
    <property type="match status" value="1"/>
</dbReference>
<reference evidence="6 7" key="1">
    <citation type="submission" date="2018-05" db="EMBL/GenBank/DDBJ databases">
        <title>genome sequencing of Nitrosopumilus sp. NM25.</title>
        <authorList>
            <person name="Mori K."/>
            <person name="Nakagawa T."/>
        </authorList>
    </citation>
    <scope>NUCLEOTIDE SEQUENCE [LARGE SCALE GENOMIC DNA]</scope>
    <source>
        <strain evidence="6 7">NM25</strain>
    </source>
</reference>
<organism evidence="6 7">
    <name type="scientific">Nitrosopumilus zosterae</name>
    <dbReference type="NCBI Taxonomy" id="718286"/>
    <lineage>
        <taxon>Archaea</taxon>
        <taxon>Nitrososphaerota</taxon>
        <taxon>Nitrososphaeria</taxon>
        <taxon>Nitrosopumilales</taxon>
        <taxon>Nitrosopumilaceae</taxon>
        <taxon>Nitrosopumilus</taxon>
    </lineage>
</organism>
<evidence type="ECO:0000256" key="4">
    <source>
        <dbReference type="ARBA" id="ARBA00048988"/>
    </source>
</evidence>
<evidence type="ECO:0000256" key="2">
    <source>
        <dbReference type="ARBA" id="ARBA00034617"/>
    </source>
</evidence>
<comment type="catalytic activity">
    <reaction evidence="3">
        <text>ATP + H2O = ADP + phosphate + H(+)</text>
        <dbReference type="Rhea" id="RHEA:13065"/>
        <dbReference type="ChEBI" id="CHEBI:15377"/>
        <dbReference type="ChEBI" id="CHEBI:15378"/>
        <dbReference type="ChEBI" id="CHEBI:30616"/>
        <dbReference type="ChEBI" id="CHEBI:43474"/>
        <dbReference type="ChEBI" id="CHEBI:456216"/>
        <dbReference type="EC" id="5.6.2.3"/>
    </reaction>
</comment>
<dbReference type="InterPro" id="IPR027417">
    <property type="entry name" value="P-loop_NTPase"/>
</dbReference>
<dbReference type="PANTHER" id="PTHR42957">
    <property type="entry name" value="HELICASE MJ1565-RELATED"/>
    <property type="match status" value="1"/>
</dbReference>